<keyword evidence="2 4" id="KW-0479">Metal-binding</keyword>
<keyword evidence="5" id="KW-1133">Transmembrane helix</keyword>
<dbReference type="AlphaFoldDB" id="A0A2N8HGY0"/>
<feature type="transmembrane region" description="Helical" evidence="5">
    <location>
        <begin position="176"/>
        <end position="197"/>
    </location>
</feature>
<keyword evidence="5" id="KW-0472">Membrane</keyword>
<keyword evidence="1 4" id="KW-0349">Heme</keyword>
<evidence type="ECO:0000256" key="5">
    <source>
        <dbReference type="SAM" id="Phobius"/>
    </source>
</evidence>
<evidence type="ECO:0000259" key="6">
    <source>
        <dbReference type="PROSITE" id="PS51007"/>
    </source>
</evidence>
<protein>
    <recommendedName>
        <fullName evidence="6">Cytochrome c domain-containing protein</fullName>
    </recommendedName>
</protein>
<accession>A0A2N8HGY0</accession>
<name>A0A2N8HGY0_9BACT</name>
<dbReference type="Pfam" id="PF13442">
    <property type="entry name" value="Cytochrome_CBB3"/>
    <property type="match status" value="1"/>
</dbReference>
<proteinExistence type="predicted"/>
<dbReference type="PANTHER" id="PTHR35008:SF8">
    <property type="entry name" value="ALCOHOL DEHYDROGENASE CYTOCHROME C SUBUNIT"/>
    <property type="match status" value="1"/>
</dbReference>
<dbReference type="EMBL" id="PJKA01000002">
    <property type="protein sequence ID" value="PNC20336.1"/>
    <property type="molecule type" value="Genomic_DNA"/>
</dbReference>
<feature type="transmembrane region" description="Helical" evidence="5">
    <location>
        <begin position="209"/>
        <end position="233"/>
    </location>
</feature>
<feature type="transmembrane region" description="Helical" evidence="5">
    <location>
        <begin position="56"/>
        <end position="78"/>
    </location>
</feature>
<dbReference type="SUPFAM" id="SSF46626">
    <property type="entry name" value="Cytochrome c"/>
    <property type="match status" value="2"/>
</dbReference>
<evidence type="ECO:0000256" key="2">
    <source>
        <dbReference type="ARBA" id="ARBA00022723"/>
    </source>
</evidence>
<feature type="transmembrane region" description="Helical" evidence="5">
    <location>
        <begin position="415"/>
        <end position="437"/>
    </location>
</feature>
<gene>
    <name evidence="7" type="ORF">CXU22_00705</name>
</gene>
<dbReference type="Gene3D" id="1.10.760.10">
    <property type="entry name" value="Cytochrome c-like domain"/>
    <property type="match status" value="2"/>
</dbReference>
<dbReference type="GO" id="GO:0009055">
    <property type="term" value="F:electron transfer activity"/>
    <property type="evidence" value="ECO:0007669"/>
    <property type="project" value="InterPro"/>
</dbReference>
<dbReference type="GO" id="GO:0020037">
    <property type="term" value="F:heme binding"/>
    <property type="evidence" value="ECO:0007669"/>
    <property type="project" value="InterPro"/>
</dbReference>
<feature type="transmembrane region" description="Helical" evidence="5">
    <location>
        <begin position="245"/>
        <end position="263"/>
    </location>
</feature>
<dbReference type="Proteomes" id="UP000236000">
    <property type="component" value="Unassembled WGS sequence"/>
</dbReference>
<evidence type="ECO:0000313" key="8">
    <source>
        <dbReference type="Proteomes" id="UP000236000"/>
    </source>
</evidence>
<dbReference type="GO" id="GO:0046872">
    <property type="term" value="F:metal ion binding"/>
    <property type="evidence" value="ECO:0007669"/>
    <property type="project" value="UniProtKB-KW"/>
</dbReference>
<keyword evidence="5" id="KW-0812">Transmembrane</keyword>
<feature type="transmembrane region" description="Helical" evidence="5">
    <location>
        <begin position="144"/>
        <end position="164"/>
    </location>
</feature>
<feature type="transmembrane region" description="Helical" evidence="5">
    <location>
        <begin position="372"/>
        <end position="395"/>
    </location>
</feature>
<feature type="transmembrane region" description="Helical" evidence="5">
    <location>
        <begin position="116"/>
        <end position="137"/>
    </location>
</feature>
<comment type="caution">
    <text evidence="7">The sequence shown here is derived from an EMBL/GenBank/DDBJ whole genome shotgun (WGS) entry which is preliminary data.</text>
</comment>
<dbReference type="OrthoDB" id="9811395at2"/>
<keyword evidence="3 4" id="KW-0408">Iron</keyword>
<reference evidence="7 8" key="1">
    <citation type="journal article" date="2017" name="BMC Genomics">
        <title>Genome sequencing of 39 Akkermansia muciniphila isolates reveals its population structure, genomic and functional diverisity, and global distribution in mammalian gut microbiotas.</title>
        <authorList>
            <person name="Guo X."/>
            <person name="Li S."/>
            <person name="Zhang J."/>
            <person name="Wu F."/>
            <person name="Li X."/>
            <person name="Wu D."/>
            <person name="Zhang M."/>
            <person name="Ou Z."/>
            <person name="Jie Z."/>
            <person name="Yan Q."/>
            <person name="Li P."/>
            <person name="Yi J."/>
            <person name="Peng Y."/>
        </authorList>
    </citation>
    <scope>NUCLEOTIDE SEQUENCE [LARGE SCALE GENOMIC DNA]</scope>
    <source>
        <strain evidence="7 8">GP24</strain>
    </source>
</reference>
<dbReference type="PANTHER" id="PTHR35008">
    <property type="entry name" value="BLL4482 PROTEIN-RELATED"/>
    <property type="match status" value="1"/>
</dbReference>
<evidence type="ECO:0000313" key="7">
    <source>
        <dbReference type="EMBL" id="PNC20336.1"/>
    </source>
</evidence>
<dbReference type="PROSITE" id="PS51007">
    <property type="entry name" value="CYTC"/>
    <property type="match status" value="2"/>
</dbReference>
<feature type="transmembrane region" description="Helical" evidence="5">
    <location>
        <begin position="331"/>
        <end position="352"/>
    </location>
</feature>
<dbReference type="InterPro" id="IPR036909">
    <property type="entry name" value="Cyt_c-like_dom_sf"/>
</dbReference>
<feature type="domain" description="Cytochrome c" evidence="6">
    <location>
        <begin position="449"/>
        <end position="622"/>
    </location>
</feature>
<feature type="domain" description="Cytochrome c" evidence="6">
    <location>
        <begin position="665"/>
        <end position="755"/>
    </location>
</feature>
<evidence type="ECO:0000256" key="4">
    <source>
        <dbReference type="PROSITE-ProRule" id="PRU00433"/>
    </source>
</evidence>
<dbReference type="RefSeq" id="WP_102711521.1">
    <property type="nucleotide sequence ID" value="NZ_PJKA01000002.1"/>
</dbReference>
<sequence length="775" mass="83143">MMNLSASVSSLFRRRPDEWLPLFWLAAACVLGLVWSLVHASGLVAGAPLPWPAGRLMFAFYGVLVYGWALPCLFSCMAGTGGRWLKPAEWLWHACVLLGLGTIAAGDGSGLLLMPFDWWVCPVFALLSAVMACAAWFKPSPWSVRLLFSSSAVGAAAALLALGHTQALSMNGLLDASSLGGSLSCGLMFAALGAAALRLDAAHGRMFGILSVWAAVVLLAAPVIGGLAGLRGFPVPWALVEAGAVWAWCAALPAVLMVVLFWMKSGPEPGMWLKSGCSALALLAAWNVLSGSCPELMQFSLSVWHEAELWVLLGAAVLMMAGRKSPARFPVAWWLFSAGVCGVLLAYAVGVVAAMDVQAFPVARRAELMSGWVGMAACVHAAAMALCLAGSLCLWRPARAEAGAPETETPVPERLFSVFTVPAALVLVTAAAVLLHAPAPDSLEVRRPVQDAEGARIYAAEGCALCHTQMIRRSMSGRDWQTAIDRGTDPDFPYRVSEPEDMDAEFNREGAPQAGVAAIGPDLSNAAEYAAGRLEYEDAVSGGTLRAAQVREWLALHLYNPRETQFKKPWTVCPAMPGLFEERPVEGNAPSTNALPVRMELGRELVPSRRGERLLNYLASLRRVEPSVKRDRIHSLPALSHIHPDYAAHPPAVDMERLKKARAAAVMEKGRGVYLSKCAICHGNDGMGDKVTYPPLAGSEWLKEKPDAEIVKIILQGLTGPITVNGKEWDSTMLPPGVTDSRDLANLLTFLRRQFGGVEKAAYTPEQMDAIRREL</sequence>
<dbReference type="InterPro" id="IPR051459">
    <property type="entry name" value="Cytochrome_c-type_DH"/>
</dbReference>
<feature type="transmembrane region" description="Helical" evidence="5">
    <location>
        <begin position="90"/>
        <end position="110"/>
    </location>
</feature>
<organism evidence="7 8">
    <name type="scientific">Akkermansia muciniphila</name>
    <dbReference type="NCBI Taxonomy" id="239935"/>
    <lineage>
        <taxon>Bacteria</taxon>
        <taxon>Pseudomonadati</taxon>
        <taxon>Verrucomicrobiota</taxon>
        <taxon>Verrucomicrobiia</taxon>
        <taxon>Verrucomicrobiales</taxon>
        <taxon>Akkermansiaceae</taxon>
        <taxon>Akkermansia</taxon>
    </lineage>
</organism>
<evidence type="ECO:0000256" key="3">
    <source>
        <dbReference type="ARBA" id="ARBA00023004"/>
    </source>
</evidence>
<evidence type="ECO:0000256" key="1">
    <source>
        <dbReference type="ARBA" id="ARBA00022617"/>
    </source>
</evidence>
<dbReference type="InterPro" id="IPR009056">
    <property type="entry name" value="Cyt_c-like_dom"/>
</dbReference>